<keyword evidence="10" id="KW-1185">Reference proteome</keyword>
<dbReference type="InterPro" id="IPR000541">
    <property type="entry name" value="Ncs6/Tuc1/Ctu1"/>
</dbReference>
<dbReference type="PANTHER" id="PTHR11807">
    <property type="entry name" value="ATPASES OF THE PP SUPERFAMILY-RELATED"/>
    <property type="match status" value="1"/>
</dbReference>
<evidence type="ECO:0000256" key="4">
    <source>
        <dbReference type="ARBA" id="ARBA00022694"/>
    </source>
</evidence>
<comment type="function">
    <text evidence="6">Plays a central role in 2-thiolation of mcm(5)S(2)U at tRNA wobble positions of tRNA(Lys), tRNA(Glu) and tRNA(Gln). Directly binds tRNAs and probably acts by catalyzing adenylation of tRNAs, an intermediate required for 2-thiolation. It is unclear whether it acts as a sulfurtransferase that transfers sulfur from thiocarboxylated URM1 onto the uridine of tRNAs at wobble position. Prior mcm(5) tRNA modification by the elongator complex is required for 2-thiolation. May also be involved in protein urmylation.</text>
</comment>
<dbReference type="CDD" id="cd01713">
    <property type="entry name" value="CTU1-like"/>
    <property type="match status" value="1"/>
</dbReference>
<evidence type="ECO:0000256" key="3">
    <source>
        <dbReference type="ARBA" id="ARBA00022679"/>
    </source>
</evidence>
<keyword evidence="4 6" id="KW-0819">tRNA processing</keyword>
<dbReference type="Pfam" id="PF01171">
    <property type="entry name" value="ATP_bind_3"/>
    <property type="match status" value="1"/>
</dbReference>
<dbReference type="Gene3D" id="3.40.50.620">
    <property type="entry name" value="HUPs"/>
    <property type="match status" value="1"/>
</dbReference>
<dbReference type="InterPro" id="IPR014729">
    <property type="entry name" value="Rossmann-like_a/b/a_fold"/>
</dbReference>
<evidence type="ECO:0000313" key="10">
    <source>
        <dbReference type="Proteomes" id="UP001498476"/>
    </source>
</evidence>
<keyword evidence="1 6" id="KW-0963">Cytoplasm</keyword>
<gene>
    <name evidence="6 9" type="primary">CTU1</name>
    <name evidence="6" type="synonym">NCS6</name>
    <name evidence="9" type="ORF">QQX98_006667</name>
</gene>
<keyword evidence="2 6" id="KW-0820">tRNA-binding</keyword>
<dbReference type="EMBL" id="JAZAVJ010000102">
    <property type="protein sequence ID" value="KAK7414481.1"/>
    <property type="molecule type" value="Genomic_DNA"/>
</dbReference>
<dbReference type="EC" id="2.7.7.-" evidence="6"/>
<keyword evidence="3 6" id="KW-0808">Transferase</keyword>
<evidence type="ECO:0000256" key="6">
    <source>
        <dbReference type="HAMAP-Rule" id="MF_03053"/>
    </source>
</evidence>
<dbReference type="SUPFAM" id="SSF52402">
    <property type="entry name" value="Adenine nucleotide alpha hydrolases-like"/>
    <property type="match status" value="1"/>
</dbReference>
<dbReference type="InterPro" id="IPR056369">
    <property type="entry name" value="CTU1-like_ATP-bd"/>
</dbReference>
<dbReference type="HAMAP" id="MF_03053">
    <property type="entry name" value="CTU1"/>
    <property type="match status" value="1"/>
</dbReference>
<dbReference type="InterPro" id="IPR032442">
    <property type="entry name" value="CTU1_C"/>
</dbReference>
<comment type="caution">
    <text evidence="9">The sequence shown here is derived from an EMBL/GenBank/DDBJ whole genome shotgun (WGS) entry which is preliminary data.</text>
</comment>
<comment type="similarity">
    <text evidence="6">Belongs to the TtcA family. CTU1/NCS6/ATPBD3 subfamily.</text>
</comment>
<name>A0ABR1H1G5_9HYPO</name>
<protein>
    <recommendedName>
        <fullName evidence="6">Cytoplasmic tRNA 2-thiolation protein 1</fullName>
        <ecNumber evidence="6">2.7.7.-</ecNumber>
    </recommendedName>
    <alternativeName>
        <fullName evidence="6">Cytoplasmic tRNA adenylyltransferase 1</fullName>
    </alternativeName>
</protein>
<feature type="domain" description="tRNA(Ile)-lysidine/2-thiocytidine synthase N-terminal" evidence="7">
    <location>
        <begin position="54"/>
        <end position="233"/>
    </location>
</feature>
<proteinExistence type="inferred from homology"/>
<dbReference type="PANTHER" id="PTHR11807:SF12">
    <property type="entry name" value="CYTOPLASMIC TRNA 2-THIOLATION PROTEIN 1"/>
    <property type="match status" value="1"/>
</dbReference>
<dbReference type="Proteomes" id="UP001498476">
    <property type="component" value="Unassembled WGS sequence"/>
</dbReference>
<dbReference type="PIRSF" id="PIRSF004976">
    <property type="entry name" value="ATPase_YdaO"/>
    <property type="match status" value="1"/>
</dbReference>
<evidence type="ECO:0000256" key="1">
    <source>
        <dbReference type="ARBA" id="ARBA00022490"/>
    </source>
</evidence>
<evidence type="ECO:0000259" key="8">
    <source>
        <dbReference type="Pfam" id="PF16503"/>
    </source>
</evidence>
<evidence type="ECO:0000256" key="5">
    <source>
        <dbReference type="ARBA" id="ARBA00022884"/>
    </source>
</evidence>
<comment type="subcellular location">
    <subcellularLocation>
        <location evidence="6">Cytoplasm</location>
    </subcellularLocation>
</comment>
<accession>A0ABR1H1G5</accession>
<sequence length="388" mass="42541">MPPTPCVRCQNNRAVVKRPKNHDKLCRECFISVFEDEVHHTIISSELFFPGERVAIGASGGKDSTVLASVMKSLNERHKYGLNLVLLSVDEGIKGYRDDSLETVKRNAIQYDMPLEIVGYDQLYGWTMDQVVETIGKKGNCTYCGVFRRQALDRGAKQLGIKHVVTGHNADDIAETVLMNLLRGDLPRLARSTSIVTGNSSSEVKRSKPLKYAYEKEIVLYAHHKKLDYFSTECIYSPEAFRGTARGLIKNLERVRPSAILDIVRSGEDMARLTPDKGQGSCACDEGEGMGGCGSANGRTSGSEMAQVEANIGKSVALETEITSNGTSKPDTDAVALPIRSRQRKEASSGRMQTLGKCVKCGYMSSQAMCQACTLLESLNKNRAEIAI</sequence>
<comment type="pathway">
    <text evidence="6">tRNA modification; 5-methoxycarbonylmethyl-2-thiouridine-tRNA biosynthesis.</text>
</comment>
<evidence type="ECO:0000256" key="2">
    <source>
        <dbReference type="ARBA" id="ARBA00022555"/>
    </source>
</evidence>
<dbReference type="InterPro" id="IPR011063">
    <property type="entry name" value="TilS/TtcA_N"/>
</dbReference>
<dbReference type="InterPro" id="IPR035107">
    <property type="entry name" value="tRNA_thiolation_TtcA_Ctu1"/>
</dbReference>
<dbReference type="Pfam" id="PF16503">
    <property type="entry name" value="zn-ribbon_14"/>
    <property type="match status" value="1"/>
</dbReference>
<organism evidence="9 10">
    <name type="scientific">Neonectria punicea</name>
    <dbReference type="NCBI Taxonomy" id="979145"/>
    <lineage>
        <taxon>Eukaryota</taxon>
        <taxon>Fungi</taxon>
        <taxon>Dikarya</taxon>
        <taxon>Ascomycota</taxon>
        <taxon>Pezizomycotina</taxon>
        <taxon>Sordariomycetes</taxon>
        <taxon>Hypocreomycetidae</taxon>
        <taxon>Hypocreales</taxon>
        <taxon>Nectriaceae</taxon>
        <taxon>Neonectria</taxon>
    </lineage>
</organism>
<reference evidence="9 10" key="1">
    <citation type="journal article" date="2025" name="Microbiol. Resour. Announc.">
        <title>Draft genome sequences for Neonectria magnoliae and Neonectria punicea, canker pathogens of Liriodendron tulipifera and Acer saccharum in West Virginia.</title>
        <authorList>
            <person name="Petronek H.M."/>
            <person name="Kasson M.T."/>
            <person name="Metheny A.M."/>
            <person name="Stauder C.M."/>
            <person name="Lovett B."/>
            <person name="Lynch S.C."/>
            <person name="Garnas J.R."/>
            <person name="Kasson L.R."/>
            <person name="Stajich J.E."/>
        </authorList>
    </citation>
    <scope>NUCLEOTIDE SEQUENCE [LARGE SCALE GENOMIC DNA]</scope>
    <source>
        <strain evidence="9 10">NRRL 64653</strain>
    </source>
</reference>
<evidence type="ECO:0000313" key="9">
    <source>
        <dbReference type="EMBL" id="KAK7414481.1"/>
    </source>
</evidence>
<feature type="domain" description="Cytoplasmic tRNA 2-thiolation protein 1 C-terminal" evidence="8">
    <location>
        <begin position="356"/>
        <end position="387"/>
    </location>
</feature>
<evidence type="ECO:0000259" key="7">
    <source>
        <dbReference type="Pfam" id="PF01171"/>
    </source>
</evidence>
<keyword evidence="5 6" id="KW-0694">RNA-binding</keyword>